<evidence type="ECO:0000256" key="1">
    <source>
        <dbReference type="PROSITE-ProRule" id="PRU00047"/>
    </source>
</evidence>
<feature type="region of interest" description="Disordered" evidence="2">
    <location>
        <begin position="291"/>
        <end position="317"/>
    </location>
</feature>
<dbReference type="InterPro" id="IPR040256">
    <property type="entry name" value="At4g02000-like"/>
</dbReference>
<dbReference type="OrthoDB" id="852000at2759"/>
<dbReference type="Proteomes" id="UP000886885">
    <property type="component" value="Unassembled WGS sequence"/>
</dbReference>
<dbReference type="PANTHER" id="PTHR31286">
    <property type="entry name" value="GLYCINE-RICH CELL WALL STRUCTURAL PROTEIN 1.8-LIKE"/>
    <property type="match status" value="1"/>
</dbReference>
<dbReference type="Pfam" id="PF14111">
    <property type="entry name" value="DUF4283"/>
    <property type="match status" value="1"/>
</dbReference>
<dbReference type="GO" id="GO:0008270">
    <property type="term" value="F:zinc ion binding"/>
    <property type="evidence" value="ECO:0007669"/>
    <property type="project" value="UniProtKB-KW"/>
</dbReference>
<organism evidence="4 5">
    <name type="scientific">Populus tomentosa</name>
    <name type="common">Chinese white poplar</name>
    <dbReference type="NCBI Taxonomy" id="118781"/>
    <lineage>
        <taxon>Eukaryota</taxon>
        <taxon>Viridiplantae</taxon>
        <taxon>Streptophyta</taxon>
        <taxon>Embryophyta</taxon>
        <taxon>Tracheophyta</taxon>
        <taxon>Spermatophyta</taxon>
        <taxon>Magnoliopsida</taxon>
        <taxon>eudicotyledons</taxon>
        <taxon>Gunneridae</taxon>
        <taxon>Pentapetalae</taxon>
        <taxon>rosids</taxon>
        <taxon>fabids</taxon>
        <taxon>Malpighiales</taxon>
        <taxon>Salicaceae</taxon>
        <taxon>Saliceae</taxon>
        <taxon>Populus</taxon>
    </lineage>
</organism>
<reference evidence="4" key="1">
    <citation type="journal article" date="2020" name="bioRxiv">
        <title>Hybrid origin of Populus tomentosa Carr. identified through genome sequencing and phylogenomic analysis.</title>
        <authorList>
            <person name="An X."/>
            <person name="Gao K."/>
            <person name="Chen Z."/>
            <person name="Li J."/>
            <person name="Yang X."/>
            <person name="Yang X."/>
            <person name="Zhou J."/>
            <person name="Guo T."/>
            <person name="Zhao T."/>
            <person name="Huang S."/>
            <person name="Miao D."/>
            <person name="Khan W.U."/>
            <person name="Rao P."/>
            <person name="Ye M."/>
            <person name="Lei B."/>
            <person name="Liao W."/>
            <person name="Wang J."/>
            <person name="Ji L."/>
            <person name="Li Y."/>
            <person name="Guo B."/>
            <person name="Mustafa N.S."/>
            <person name="Li S."/>
            <person name="Yun Q."/>
            <person name="Keller S.R."/>
            <person name="Mao J."/>
            <person name="Zhang R."/>
            <person name="Strauss S.H."/>
        </authorList>
    </citation>
    <scope>NUCLEOTIDE SEQUENCE</scope>
    <source>
        <strain evidence="4">GM15</strain>
        <tissue evidence="4">Leaf</tissue>
    </source>
</reference>
<evidence type="ECO:0000313" key="5">
    <source>
        <dbReference type="Proteomes" id="UP000886885"/>
    </source>
</evidence>
<gene>
    <name evidence="4" type="ORF">POTOM_061027</name>
</gene>
<dbReference type="EMBL" id="JAAWWB010001145">
    <property type="protein sequence ID" value="KAG6736244.1"/>
    <property type="molecule type" value="Genomic_DNA"/>
</dbReference>
<dbReference type="InterPro" id="IPR025558">
    <property type="entry name" value="DUF4283"/>
</dbReference>
<dbReference type="PROSITE" id="PS50158">
    <property type="entry name" value="ZF_CCHC"/>
    <property type="match status" value="1"/>
</dbReference>
<feature type="region of interest" description="Disordered" evidence="2">
    <location>
        <begin position="547"/>
        <end position="588"/>
    </location>
</feature>
<proteinExistence type="predicted"/>
<accession>A0A8X7XQR7</accession>
<evidence type="ECO:0000256" key="2">
    <source>
        <dbReference type="SAM" id="MobiDB-lite"/>
    </source>
</evidence>
<keyword evidence="1" id="KW-0862">Zinc</keyword>
<evidence type="ECO:0000259" key="3">
    <source>
        <dbReference type="PROSITE" id="PS50158"/>
    </source>
</evidence>
<dbReference type="GO" id="GO:0003676">
    <property type="term" value="F:nucleic acid binding"/>
    <property type="evidence" value="ECO:0007669"/>
    <property type="project" value="InterPro"/>
</dbReference>
<feature type="domain" description="CCHC-type" evidence="3">
    <location>
        <begin position="274"/>
        <end position="288"/>
    </location>
</feature>
<sequence length="588" mass="66341">MALARVDETLTAVSTTLVDPDNNTEPMFLVQIVSESRKETWVRVRGQSLAMQVDDNRPTAADPTSYLFQIPCQVVAQPASCFHYIAHMISCSDFSASLSNDLASKIAAFSDNLVRAGCFGFFVLAHVEVVEGTVFEWKSPPKKKIYCYTFLLKRLQIMWKIQGDMNLVDLGNDFFLARFSNKEDREFAMSGGPWMVADHYLTMRSWHPNFDPNVATIEKVAVWIRLPDLAMEYYDTAVLWKIGNHIGKTLKVDRTTSVGIAIRRISYEGLHMICFGCGQYGHKHDMCPFSMNKEDRNDEQQVSSNNGKGRDPTVPAEDTVVRPEVAENYGQWMVARRVGRKFSMKTDSNQLRLPQSMENLSQGGKRSSLREKLKETAIGGGSRFNALNGLYVESHDLGSRELRAEIPGPSKPTGDNRFCKETIDMVNFKHEERIKAQGKWVPNRKHEVGGSNMQQTNHELQPGRKINSQRNTQLPDHVHNERTPVQKQIILRNPNQSASNMKKKLLTANEEIEIVGVLRGKDLNVEPFKSHSPRPPDCEPVLEVTLGESTNIEVSEEPEEDEDTRMAEDEDETTEMGSGSVAENLESL</sequence>
<dbReference type="InterPro" id="IPR001878">
    <property type="entry name" value="Znf_CCHC"/>
</dbReference>
<protein>
    <recommendedName>
        <fullName evidence="3">CCHC-type domain-containing protein</fullName>
    </recommendedName>
</protein>
<keyword evidence="1" id="KW-0479">Metal-binding</keyword>
<comment type="caution">
    <text evidence="4">The sequence shown here is derived from an EMBL/GenBank/DDBJ whole genome shotgun (WGS) entry which is preliminary data.</text>
</comment>
<name>A0A8X7XQR7_POPTO</name>
<feature type="compositionally biased region" description="Acidic residues" evidence="2">
    <location>
        <begin position="554"/>
        <end position="574"/>
    </location>
</feature>
<evidence type="ECO:0000313" key="4">
    <source>
        <dbReference type="EMBL" id="KAG6736244.1"/>
    </source>
</evidence>
<keyword evidence="1" id="KW-0863">Zinc-finger</keyword>
<dbReference type="PANTHER" id="PTHR31286:SF99">
    <property type="entry name" value="DUF4283 DOMAIN-CONTAINING PROTEIN"/>
    <property type="match status" value="1"/>
</dbReference>
<dbReference type="AlphaFoldDB" id="A0A8X7XQR7"/>
<keyword evidence="5" id="KW-1185">Reference proteome</keyword>